<organism evidence="1 2">
    <name type="scientific">Bartonella bacilliformis Ver097</name>
    <dbReference type="NCBI Taxonomy" id="1293911"/>
    <lineage>
        <taxon>Bacteria</taxon>
        <taxon>Pseudomonadati</taxon>
        <taxon>Pseudomonadota</taxon>
        <taxon>Alphaproteobacteria</taxon>
        <taxon>Hyphomicrobiales</taxon>
        <taxon>Bartonellaceae</taxon>
        <taxon>Bartonella</taxon>
    </lineage>
</organism>
<dbReference type="HOGENOM" id="CLU_189713_0_0_5"/>
<comment type="caution">
    <text evidence="1">The sequence shown here is derived from an EMBL/GenBank/DDBJ whole genome shotgun (WGS) entry which is preliminary data.</text>
</comment>
<name>A0A072R7Y0_BARBA</name>
<sequence>MKTLVRTVIIALFCPIVFIGCGRKGALERSPSTVVESSQEEFISKNKADKVFILDRLIK</sequence>
<dbReference type="PATRIC" id="fig|1293911.3.peg.276"/>
<reference evidence="1 2" key="1">
    <citation type="submission" date="2013-04" db="EMBL/GenBank/DDBJ databases">
        <title>The Genome Sequence of Bartonella bacilliformis Ver097.</title>
        <authorList>
            <consortium name="The Broad Institute Genomics Platform"/>
            <consortium name="The Broad Institute Genome Sequencing Center for Infectious Disease"/>
            <person name="Feldgarden M."/>
            <person name="Kirby J."/>
            <person name="Birtles R."/>
            <person name="Dasch G."/>
            <person name="Hendrix L."/>
            <person name="Koehler J."/>
            <person name="Walker B."/>
            <person name="Young S.K."/>
            <person name="Zeng Q."/>
            <person name="Gargeya S."/>
            <person name="Fitzgerald M."/>
            <person name="Haas B."/>
            <person name="Abouelleil A."/>
            <person name="Allen A.W."/>
            <person name="Alvarado L."/>
            <person name="Arachchi H.M."/>
            <person name="Berlin A.M."/>
            <person name="Chapman S.B."/>
            <person name="Gainer-Dewar J."/>
            <person name="Goldberg J."/>
            <person name="Griggs A."/>
            <person name="Gujja S."/>
            <person name="Hansen M."/>
            <person name="Howarth C."/>
            <person name="Imamovic A."/>
            <person name="Ireland A."/>
            <person name="Larimer J."/>
            <person name="McCowan C."/>
            <person name="Murphy C."/>
            <person name="Pearson M."/>
            <person name="Poon T.W."/>
            <person name="Priest M."/>
            <person name="Roberts A."/>
            <person name="Saif S."/>
            <person name="Shea T."/>
            <person name="Sisk P."/>
            <person name="Sykes S."/>
            <person name="Wortman J."/>
            <person name="Nusbaum C."/>
            <person name="Birren B."/>
        </authorList>
    </citation>
    <scope>NUCLEOTIDE SEQUENCE [LARGE SCALE GENOMIC DNA]</scope>
    <source>
        <strain evidence="1 2">Ver097</strain>
    </source>
</reference>
<evidence type="ECO:0008006" key="3">
    <source>
        <dbReference type="Google" id="ProtNLM"/>
    </source>
</evidence>
<dbReference type="STRING" id="1293911.H710_00266"/>
<gene>
    <name evidence="1" type="ORF">H710_00266</name>
</gene>
<accession>A0A072R7Y0</accession>
<evidence type="ECO:0000313" key="2">
    <source>
        <dbReference type="Proteomes" id="UP000031740"/>
    </source>
</evidence>
<dbReference type="RefSeq" id="WP_041849054.1">
    <property type="nucleotide sequence ID" value="NZ_KL503802.1"/>
</dbReference>
<dbReference type="PROSITE" id="PS51257">
    <property type="entry name" value="PROKAR_LIPOPROTEIN"/>
    <property type="match status" value="1"/>
</dbReference>
<proteinExistence type="predicted"/>
<protein>
    <recommendedName>
        <fullName evidence="3">Lipoprotein</fullName>
    </recommendedName>
</protein>
<evidence type="ECO:0000313" key="1">
    <source>
        <dbReference type="EMBL" id="KEG21317.1"/>
    </source>
</evidence>
<dbReference type="AlphaFoldDB" id="A0A072R7Y0"/>
<dbReference type="Proteomes" id="UP000031740">
    <property type="component" value="Unassembled WGS sequence"/>
</dbReference>
<dbReference type="EMBL" id="ASIV01000001">
    <property type="protein sequence ID" value="KEG21317.1"/>
    <property type="molecule type" value="Genomic_DNA"/>
</dbReference>